<dbReference type="Gene3D" id="3.10.450.50">
    <property type="match status" value="1"/>
</dbReference>
<dbReference type="PANTHER" id="PTHR41252:SF1">
    <property type="entry name" value="BLR2505 PROTEIN"/>
    <property type="match status" value="1"/>
</dbReference>
<evidence type="ECO:0000313" key="2">
    <source>
        <dbReference type="EMBL" id="TXS95432.1"/>
    </source>
</evidence>
<dbReference type="InterPro" id="IPR032710">
    <property type="entry name" value="NTF2-like_dom_sf"/>
</dbReference>
<dbReference type="Proteomes" id="UP000321039">
    <property type="component" value="Unassembled WGS sequence"/>
</dbReference>
<accession>A0A5C9A602</accession>
<name>A0A5C9A602_9GAMM</name>
<feature type="domain" description="SnoaL-like" evidence="1">
    <location>
        <begin position="11"/>
        <end position="115"/>
    </location>
</feature>
<gene>
    <name evidence="2" type="ORF">FV139_05970</name>
</gene>
<dbReference type="PANTHER" id="PTHR41252">
    <property type="entry name" value="BLR2505 PROTEIN"/>
    <property type="match status" value="1"/>
</dbReference>
<proteinExistence type="predicted"/>
<dbReference type="EMBL" id="VRZA01000002">
    <property type="protein sequence ID" value="TXS95432.1"/>
    <property type="molecule type" value="Genomic_DNA"/>
</dbReference>
<reference evidence="2 3" key="1">
    <citation type="submission" date="2019-08" db="EMBL/GenBank/DDBJ databases">
        <title>Parahaliea maris sp. nov., isolated from the surface seawater.</title>
        <authorList>
            <person name="Liu Y."/>
        </authorList>
    </citation>
    <scope>NUCLEOTIDE SEQUENCE [LARGE SCALE GENOMIC DNA]</scope>
    <source>
        <strain evidence="2 3">HSLHS9</strain>
    </source>
</reference>
<sequence length="141" mass="15564">MTIEETNKTIVTQFFDALNNGDVDAVVAAYSPDGCVQTMGSTLISGEAEYDQLPRAINNIFTVFPDGLRFTINGMVAEGDKVAVEAVSQGEHVSGQSYENDYHFLFEFRDGKLLRLKEYMDTEHVTDVLCGGQRPPFGVDD</sequence>
<organism evidence="2 3">
    <name type="scientific">Parahaliea maris</name>
    <dbReference type="NCBI Taxonomy" id="2716870"/>
    <lineage>
        <taxon>Bacteria</taxon>
        <taxon>Pseudomonadati</taxon>
        <taxon>Pseudomonadota</taxon>
        <taxon>Gammaproteobacteria</taxon>
        <taxon>Cellvibrionales</taxon>
        <taxon>Halieaceae</taxon>
        <taxon>Parahaliea</taxon>
    </lineage>
</organism>
<comment type="caution">
    <text evidence="2">The sequence shown here is derived from an EMBL/GenBank/DDBJ whole genome shotgun (WGS) entry which is preliminary data.</text>
</comment>
<keyword evidence="3" id="KW-1185">Reference proteome</keyword>
<evidence type="ECO:0000313" key="3">
    <source>
        <dbReference type="Proteomes" id="UP000321039"/>
    </source>
</evidence>
<dbReference type="SUPFAM" id="SSF54427">
    <property type="entry name" value="NTF2-like"/>
    <property type="match status" value="1"/>
</dbReference>
<dbReference type="Pfam" id="PF12680">
    <property type="entry name" value="SnoaL_2"/>
    <property type="match status" value="1"/>
</dbReference>
<evidence type="ECO:0000259" key="1">
    <source>
        <dbReference type="Pfam" id="PF12680"/>
    </source>
</evidence>
<dbReference type="AlphaFoldDB" id="A0A5C9A602"/>
<protein>
    <submittedName>
        <fullName evidence="2">Nuclear transport factor 2 family protein</fullName>
    </submittedName>
</protein>
<dbReference type="InterPro" id="IPR037401">
    <property type="entry name" value="SnoaL-like"/>
</dbReference>
<dbReference type="RefSeq" id="WP_148067343.1">
    <property type="nucleotide sequence ID" value="NZ_VRZA01000002.1"/>
</dbReference>